<dbReference type="AlphaFoldDB" id="A0A9D4MPP7"/>
<organism evidence="2 3">
    <name type="scientific">Dreissena polymorpha</name>
    <name type="common">Zebra mussel</name>
    <name type="synonym">Mytilus polymorpha</name>
    <dbReference type="NCBI Taxonomy" id="45954"/>
    <lineage>
        <taxon>Eukaryota</taxon>
        <taxon>Metazoa</taxon>
        <taxon>Spiralia</taxon>
        <taxon>Lophotrochozoa</taxon>
        <taxon>Mollusca</taxon>
        <taxon>Bivalvia</taxon>
        <taxon>Autobranchia</taxon>
        <taxon>Heteroconchia</taxon>
        <taxon>Euheterodonta</taxon>
        <taxon>Imparidentia</taxon>
        <taxon>Neoheterodontei</taxon>
        <taxon>Myida</taxon>
        <taxon>Dreissenoidea</taxon>
        <taxon>Dreissenidae</taxon>
        <taxon>Dreissena</taxon>
    </lineage>
</organism>
<gene>
    <name evidence="2" type="ORF">DPMN_003319</name>
</gene>
<reference evidence="2" key="1">
    <citation type="journal article" date="2019" name="bioRxiv">
        <title>The Genome of the Zebra Mussel, Dreissena polymorpha: A Resource for Invasive Species Research.</title>
        <authorList>
            <person name="McCartney M.A."/>
            <person name="Auch B."/>
            <person name="Kono T."/>
            <person name="Mallez S."/>
            <person name="Zhang Y."/>
            <person name="Obille A."/>
            <person name="Becker A."/>
            <person name="Abrahante J.E."/>
            <person name="Garbe J."/>
            <person name="Badalamenti J.P."/>
            <person name="Herman A."/>
            <person name="Mangelson H."/>
            <person name="Liachko I."/>
            <person name="Sullivan S."/>
            <person name="Sone E.D."/>
            <person name="Koren S."/>
            <person name="Silverstein K.A.T."/>
            <person name="Beckman K.B."/>
            <person name="Gohl D.M."/>
        </authorList>
    </citation>
    <scope>NUCLEOTIDE SEQUENCE</scope>
    <source>
        <strain evidence="2">Duluth1</strain>
        <tissue evidence="2">Whole animal</tissue>
    </source>
</reference>
<evidence type="ECO:0000259" key="1">
    <source>
        <dbReference type="Pfam" id="PF13873"/>
    </source>
</evidence>
<keyword evidence="3" id="KW-1185">Reference proteome</keyword>
<comment type="caution">
    <text evidence="2">The sequence shown here is derived from an EMBL/GenBank/DDBJ whole genome shotgun (WGS) entry which is preliminary data.</text>
</comment>
<reference evidence="2" key="2">
    <citation type="submission" date="2020-11" db="EMBL/GenBank/DDBJ databases">
        <authorList>
            <person name="McCartney M.A."/>
            <person name="Auch B."/>
            <person name="Kono T."/>
            <person name="Mallez S."/>
            <person name="Becker A."/>
            <person name="Gohl D.M."/>
            <person name="Silverstein K.A.T."/>
            <person name="Koren S."/>
            <person name="Bechman K.B."/>
            <person name="Herman A."/>
            <person name="Abrahante J.E."/>
            <person name="Garbe J."/>
        </authorList>
    </citation>
    <scope>NUCLEOTIDE SEQUENCE</scope>
    <source>
        <strain evidence="2">Duluth1</strain>
        <tissue evidence="2">Whole animal</tissue>
    </source>
</reference>
<protein>
    <recommendedName>
        <fullName evidence="1">Myb/SANT-like DNA-binding domain-containing protein</fullName>
    </recommendedName>
</protein>
<sequence length="174" mass="19698">MEEKRKRNPNFSLQDSLLLTQIMGETHPDFHDMDMSFHKVDKARFSNRISKATKNALWVAVTENFNARAQFRREQSILEKKWENLQRDHRNLYMDFQREISLTGRGPIGRTLSVLTEAVIDVIGKQSAAVVGAAGAAYDSTLASLMLSSVSDGPIFNVMDLVPVKPSQRYDIIV</sequence>
<dbReference type="Pfam" id="PF13873">
    <property type="entry name" value="Myb_DNA-bind_5"/>
    <property type="match status" value="1"/>
</dbReference>
<proteinExistence type="predicted"/>
<dbReference type="Proteomes" id="UP000828390">
    <property type="component" value="Unassembled WGS sequence"/>
</dbReference>
<dbReference type="EMBL" id="JAIWYP010000001">
    <property type="protein sequence ID" value="KAH3879416.1"/>
    <property type="molecule type" value="Genomic_DNA"/>
</dbReference>
<feature type="domain" description="Myb/SANT-like DNA-binding" evidence="1">
    <location>
        <begin position="43"/>
        <end position="92"/>
    </location>
</feature>
<name>A0A9D4MPP7_DREPO</name>
<accession>A0A9D4MPP7</accession>
<evidence type="ECO:0000313" key="3">
    <source>
        <dbReference type="Proteomes" id="UP000828390"/>
    </source>
</evidence>
<dbReference type="InterPro" id="IPR028002">
    <property type="entry name" value="Myb_DNA-bind_5"/>
</dbReference>
<evidence type="ECO:0000313" key="2">
    <source>
        <dbReference type="EMBL" id="KAH3879416.1"/>
    </source>
</evidence>